<dbReference type="GO" id="GO:0004672">
    <property type="term" value="F:protein kinase activity"/>
    <property type="evidence" value="ECO:0007669"/>
    <property type="project" value="InterPro"/>
</dbReference>
<evidence type="ECO:0000256" key="2">
    <source>
        <dbReference type="ARBA" id="ARBA00012202"/>
    </source>
</evidence>
<dbReference type="SMART" id="SM00220">
    <property type="entry name" value="S_TKc"/>
    <property type="match status" value="1"/>
</dbReference>
<keyword evidence="9 11" id="KW-0141">cGMP biosynthesis</keyword>
<keyword evidence="8 10" id="KW-0456">Lyase</keyword>
<dbReference type="InterPro" id="IPR011645">
    <property type="entry name" value="HNOB_dom_associated"/>
</dbReference>
<dbReference type="Pfam" id="PF07714">
    <property type="entry name" value="PK_Tyr_Ser-Thr"/>
    <property type="match status" value="1"/>
</dbReference>
<dbReference type="GeneID" id="20233714"/>
<dbReference type="PANTHER" id="PTHR11920:SF335">
    <property type="entry name" value="GUANYLATE CYCLASE"/>
    <property type="match status" value="1"/>
</dbReference>
<evidence type="ECO:0000256" key="1">
    <source>
        <dbReference type="ARBA" id="ARBA00004479"/>
    </source>
</evidence>
<dbReference type="GO" id="GO:0035556">
    <property type="term" value="P:intracellular signal transduction"/>
    <property type="evidence" value="ECO:0007669"/>
    <property type="project" value="InterPro"/>
</dbReference>
<dbReference type="SUPFAM" id="SSF56112">
    <property type="entry name" value="Protein kinase-like (PK-like)"/>
    <property type="match status" value="1"/>
</dbReference>
<proteinExistence type="inferred from homology"/>
<dbReference type="Proteomes" id="UP000030746">
    <property type="component" value="Unassembled WGS sequence"/>
</dbReference>
<evidence type="ECO:0000256" key="6">
    <source>
        <dbReference type="ARBA" id="ARBA00022989"/>
    </source>
</evidence>
<evidence type="ECO:0000256" key="10">
    <source>
        <dbReference type="RuleBase" id="RU000405"/>
    </source>
</evidence>
<keyword evidence="7" id="KW-0472">Membrane</keyword>
<keyword evidence="4" id="KW-0732">Signal</keyword>
<dbReference type="Gene3D" id="1.10.510.10">
    <property type="entry name" value="Transferase(Phosphotransferase) domain 1"/>
    <property type="match status" value="1"/>
</dbReference>
<evidence type="ECO:0000259" key="12">
    <source>
        <dbReference type="PROSITE" id="PS50011"/>
    </source>
</evidence>
<dbReference type="OMA" id="MERETSM"/>
<dbReference type="InterPro" id="IPR001245">
    <property type="entry name" value="Ser-Thr/Tyr_kinase_cat_dom"/>
</dbReference>
<feature type="domain" description="Guanylate cyclase" evidence="13">
    <location>
        <begin position="298"/>
        <end position="428"/>
    </location>
</feature>
<dbReference type="PROSITE" id="PS00452">
    <property type="entry name" value="GUANYLATE_CYCLASE_1"/>
    <property type="match status" value="1"/>
</dbReference>
<dbReference type="RefSeq" id="XP_009044627.1">
    <property type="nucleotide sequence ID" value="XM_009046379.1"/>
</dbReference>
<dbReference type="Pfam" id="PF00211">
    <property type="entry name" value="Guanylate_cyc"/>
    <property type="match status" value="1"/>
</dbReference>
<feature type="non-terminal residue" evidence="14">
    <location>
        <position position="1"/>
    </location>
</feature>
<dbReference type="Gene3D" id="3.30.70.1230">
    <property type="entry name" value="Nucleotide cyclase"/>
    <property type="match status" value="1"/>
</dbReference>
<dbReference type="InterPro" id="IPR011009">
    <property type="entry name" value="Kinase-like_dom_sf"/>
</dbReference>
<dbReference type="InterPro" id="IPR050401">
    <property type="entry name" value="Cyclic_nucleotide_synthase"/>
</dbReference>
<accession>V4B361</accession>
<dbReference type="CTD" id="20233714"/>
<evidence type="ECO:0000256" key="8">
    <source>
        <dbReference type="ARBA" id="ARBA00023239"/>
    </source>
</evidence>
<organism evidence="14 15">
    <name type="scientific">Lottia gigantea</name>
    <name type="common">Giant owl limpet</name>
    <dbReference type="NCBI Taxonomy" id="225164"/>
    <lineage>
        <taxon>Eukaryota</taxon>
        <taxon>Metazoa</taxon>
        <taxon>Spiralia</taxon>
        <taxon>Lophotrochozoa</taxon>
        <taxon>Mollusca</taxon>
        <taxon>Gastropoda</taxon>
        <taxon>Patellogastropoda</taxon>
        <taxon>Lottioidea</taxon>
        <taxon>Lottiidae</taxon>
        <taxon>Lottia</taxon>
    </lineage>
</organism>
<dbReference type="InterPro" id="IPR029787">
    <property type="entry name" value="Nucleotide_cyclase"/>
</dbReference>
<dbReference type="SUPFAM" id="SSF55073">
    <property type="entry name" value="Nucleotide cyclase"/>
    <property type="match status" value="1"/>
</dbReference>
<keyword evidence="3" id="KW-0812">Transmembrane</keyword>
<comment type="catalytic activity">
    <reaction evidence="11">
        <text>GTP = 3',5'-cyclic GMP + diphosphate</text>
        <dbReference type="Rhea" id="RHEA:13665"/>
        <dbReference type="ChEBI" id="CHEBI:33019"/>
        <dbReference type="ChEBI" id="CHEBI:37565"/>
        <dbReference type="ChEBI" id="CHEBI:57746"/>
        <dbReference type="EC" id="4.6.1.2"/>
    </reaction>
</comment>
<keyword evidence="15" id="KW-1185">Reference proteome</keyword>
<evidence type="ECO:0000313" key="15">
    <source>
        <dbReference type="Proteomes" id="UP000030746"/>
    </source>
</evidence>
<keyword evidence="6" id="KW-1133">Transmembrane helix</keyword>
<dbReference type="PROSITE" id="PS50125">
    <property type="entry name" value="GUANYLATE_CYCLASE_2"/>
    <property type="match status" value="1"/>
</dbReference>
<feature type="domain" description="Protein kinase" evidence="12">
    <location>
        <begin position="1"/>
        <end position="230"/>
    </location>
</feature>
<reference evidence="14 15" key="1">
    <citation type="journal article" date="2013" name="Nature">
        <title>Insights into bilaterian evolution from three spiralian genomes.</title>
        <authorList>
            <person name="Simakov O."/>
            <person name="Marletaz F."/>
            <person name="Cho S.J."/>
            <person name="Edsinger-Gonzales E."/>
            <person name="Havlak P."/>
            <person name="Hellsten U."/>
            <person name="Kuo D.H."/>
            <person name="Larsson T."/>
            <person name="Lv J."/>
            <person name="Arendt D."/>
            <person name="Savage R."/>
            <person name="Osoegawa K."/>
            <person name="de Jong P."/>
            <person name="Grimwood J."/>
            <person name="Chapman J.A."/>
            <person name="Shapiro H."/>
            <person name="Aerts A."/>
            <person name="Otillar R.P."/>
            <person name="Terry A.Y."/>
            <person name="Boore J.L."/>
            <person name="Grigoriev I.V."/>
            <person name="Lindberg D.R."/>
            <person name="Seaver E.C."/>
            <person name="Weisblat D.A."/>
            <person name="Putnam N.H."/>
            <person name="Rokhsar D.S."/>
        </authorList>
    </citation>
    <scope>NUCLEOTIDE SEQUENCE [LARGE SCALE GENOMIC DNA]</scope>
</reference>
<dbReference type="PROSITE" id="PS50011">
    <property type="entry name" value="PROTEIN_KINASE_DOM"/>
    <property type="match status" value="1"/>
</dbReference>
<evidence type="ECO:0000256" key="9">
    <source>
        <dbReference type="ARBA" id="ARBA00023293"/>
    </source>
</evidence>
<evidence type="ECO:0000256" key="4">
    <source>
        <dbReference type="ARBA" id="ARBA00022729"/>
    </source>
</evidence>
<dbReference type="SMART" id="SM00044">
    <property type="entry name" value="CYCc"/>
    <property type="match status" value="1"/>
</dbReference>
<dbReference type="KEGG" id="lgi:LOTGIDRAFT_135733"/>
<dbReference type="GO" id="GO:0004383">
    <property type="term" value="F:guanylate cyclase activity"/>
    <property type="evidence" value="ECO:0007669"/>
    <property type="project" value="UniProtKB-EC"/>
</dbReference>
<evidence type="ECO:0000259" key="13">
    <source>
        <dbReference type="PROSITE" id="PS50125"/>
    </source>
</evidence>
<evidence type="ECO:0000256" key="3">
    <source>
        <dbReference type="ARBA" id="ARBA00022692"/>
    </source>
</evidence>
<dbReference type="GO" id="GO:0005524">
    <property type="term" value="F:ATP binding"/>
    <property type="evidence" value="ECO:0007669"/>
    <property type="project" value="InterPro"/>
</dbReference>
<dbReference type="PANTHER" id="PTHR11920">
    <property type="entry name" value="GUANYLYL CYCLASE"/>
    <property type="match status" value="1"/>
</dbReference>
<dbReference type="FunFam" id="3.30.70.1230:FF:000030">
    <property type="entry name" value="Si:ch211-215j19.12"/>
    <property type="match status" value="1"/>
</dbReference>
<dbReference type="GO" id="GO:0001653">
    <property type="term" value="F:peptide receptor activity"/>
    <property type="evidence" value="ECO:0007669"/>
    <property type="project" value="TreeGrafter"/>
</dbReference>
<evidence type="ECO:0000256" key="7">
    <source>
        <dbReference type="ARBA" id="ARBA00023136"/>
    </source>
</evidence>
<dbReference type="EC" id="4.6.1.2" evidence="2 11"/>
<dbReference type="InterPro" id="IPR000719">
    <property type="entry name" value="Prot_kinase_dom"/>
</dbReference>
<evidence type="ECO:0000313" key="14">
    <source>
        <dbReference type="EMBL" id="ESP04728.1"/>
    </source>
</evidence>
<gene>
    <name evidence="14" type="ORF">LOTGIDRAFT_135733</name>
</gene>
<evidence type="ECO:0000256" key="5">
    <source>
        <dbReference type="ARBA" id="ARBA00022741"/>
    </source>
</evidence>
<name>V4B361_LOTGI</name>
<dbReference type="GO" id="GO:0007168">
    <property type="term" value="P:receptor guanylyl cyclase signaling pathway"/>
    <property type="evidence" value="ECO:0007669"/>
    <property type="project" value="TreeGrafter"/>
</dbReference>
<protein>
    <recommendedName>
        <fullName evidence="2 11">Guanylate cyclase</fullName>
        <ecNumber evidence="2 11">4.6.1.2</ecNumber>
    </recommendedName>
</protein>
<dbReference type="GO" id="GO:0004016">
    <property type="term" value="F:adenylate cyclase activity"/>
    <property type="evidence" value="ECO:0007669"/>
    <property type="project" value="TreeGrafter"/>
</dbReference>
<keyword evidence="5" id="KW-0547">Nucleotide-binding</keyword>
<dbReference type="GO" id="GO:0005886">
    <property type="term" value="C:plasma membrane"/>
    <property type="evidence" value="ECO:0007669"/>
    <property type="project" value="TreeGrafter"/>
</dbReference>
<comment type="subcellular location">
    <subcellularLocation>
        <location evidence="1">Membrane</location>
        <topology evidence="1">Single-pass type I membrane protein</topology>
    </subcellularLocation>
</comment>
<dbReference type="Pfam" id="PF07701">
    <property type="entry name" value="HNOBA"/>
    <property type="match status" value="1"/>
</dbReference>
<dbReference type="InterPro" id="IPR018297">
    <property type="entry name" value="A/G_cyclase_CS"/>
</dbReference>
<dbReference type="OrthoDB" id="1890790at2759"/>
<dbReference type="EMBL" id="KB199652">
    <property type="protein sequence ID" value="ESP04728.1"/>
    <property type="molecule type" value="Genomic_DNA"/>
</dbReference>
<dbReference type="AlphaFoldDB" id="V4B361"/>
<dbReference type="InterPro" id="IPR001054">
    <property type="entry name" value="A/G_cyclase"/>
</dbReference>
<evidence type="ECO:0000256" key="11">
    <source>
        <dbReference type="RuleBase" id="RU003431"/>
    </source>
</evidence>
<comment type="similarity">
    <text evidence="10">Belongs to the adenylyl cyclase class-4/guanylyl cyclase family.</text>
</comment>
<dbReference type="HOGENOM" id="CLU_001072_11_2_1"/>
<sequence length="447" mass="50480">LKHNNMCNFIGVCTETNHVNIIWEYCNKGSLQDVLENSDMKLDPIFQYSIAVDICSGLDFLHSSPIKLHGNLKSSKCLIDSRWICKITDYGISRLKFGQSSDRNKTDNQKFESLFWTAPELLRLRLEGNRRSRTQEGDIYALGVILKEIVCRNSPYAEERDAAAKDIVYEVAKKDESNPKRPLIDFHLQQPHHVKSHLVSLIKSCWSEQPEQRPTAKRVLKTLTRLNPYRKTNVMDNMLAMMEKYSNNLEELVTERTLQLEAEKKKTDVLLYKMLPKPVADDLKCGNVVQAEAFESVTIYFSDIVGFTSIAAESSPLEIVDLLNNLYHLFDATIQLFDVYKVETIGDAYMVASGLPQRNGDKHVTEMCDMALNLLKVVISFRIPHKPETQLKIRIGLHTGPVVAGVVGSTMPRYCLFGDTVNTASRMESSGQGNVGTVIILIDASSE</sequence>
<dbReference type="CDD" id="cd07302">
    <property type="entry name" value="CHD"/>
    <property type="match status" value="1"/>
</dbReference>